<feature type="compositionally biased region" description="Polar residues" evidence="2">
    <location>
        <begin position="445"/>
        <end position="457"/>
    </location>
</feature>
<feature type="zinc finger region" description="C3H1-type" evidence="1">
    <location>
        <begin position="1136"/>
        <end position="1164"/>
    </location>
</feature>
<feature type="compositionally biased region" description="Polar residues" evidence="2">
    <location>
        <begin position="521"/>
        <end position="549"/>
    </location>
</feature>
<feature type="compositionally biased region" description="Polar residues" evidence="2">
    <location>
        <begin position="1028"/>
        <end position="1041"/>
    </location>
</feature>
<feature type="domain" description="C3H1-type" evidence="3">
    <location>
        <begin position="1136"/>
        <end position="1164"/>
    </location>
</feature>
<feature type="compositionally biased region" description="Polar residues" evidence="2">
    <location>
        <begin position="301"/>
        <end position="320"/>
    </location>
</feature>
<feature type="compositionally biased region" description="Acidic residues" evidence="2">
    <location>
        <begin position="899"/>
        <end position="914"/>
    </location>
</feature>
<dbReference type="InterPro" id="IPR000571">
    <property type="entry name" value="Znf_CCCH"/>
</dbReference>
<sequence>MSQPPYAYGQYPGQQPQQNYPYIPNTSQPPGLSYGAVPQAPSSAFITGNFAAINSSFEQNGSRIPGLGMSGGFPSSVAAPSYPAVNDSLWRQGNVSMLKGAPATAPAVIQPQKIVHQQADLQASAPAPADASHFGVRSAQTAGSRDILEEGELSEGEFEDLYEPRHSTNATKTKPSQASRPSSTALDNQGSTGDADESSIYDTGSSKGEINNDSTSASLPAVEEDDEEYSPGEYGESDAVRVRDRSGSYSPYLSPREVHKDAPTIARAPPRTERTVSTPNPVPSTTRGISSAHKPVGLGTPSGQTSNPAQSQSASGTPYKSVTEAKKKAQEAILGLWPLKVRYQNYIDEGVDPEVVKTLFAELGLDLPVQKAPMPAVDSGAQKARNTAIQTSPSEVTSSALPNRSANQPVSKPSSAGSVNMADKKAEERKDKIARMLAEKKQKSVAAQDTTKTTASISPVVAAVPAPKPTESSPAQLKAKTKAENTLKLQQKLAALRKAQEEAEAKRKQEQTVPKQVPANVASQVQSSDRSAPNSAATTTPQRSGQNSPKADAQAGSPPATKVAGLALPTLSQPGAQARTLKRPVASDFDGYSSSNSMLKRTRTQERLIIDVSDEDDDDDEDVEMDIGSPIDGPPGAAIQSMGGDTPSRPNSLGTFPPLSTAPAWRHKSSPVQTPPEHNHKLDHLHRQIEEAKKRIAEAEAKKAAKKPNGSVTPVIGATPAPASNSSLKLPKLSELAKATQRAKSERRERITSYHLPIVDAALKEKQDRLKQLQMEAAQVELEVQARLEERNRLNAEVDALKDADTDSTNPMFQSPLPTPDQSFADDYTRSQPAAQSPIPTATPRSPRIPEANITQAPTSASVTANVNTTQDHLTKEPESQPEATEEDPASCSDKSDMDIDSSDSSSDEGEDMNIEPVETGESAASLIKKTSAASVEQAPSHAKEASRASSQEAAQEKEMDESDTSLSMAGSQSQTAIQVANDADASLQASVADVSVDEEDSYEPVLGQISSTDKLQGSDEEDGEVDTLSSLSHMILTASQIPDDDPYEPSPAQPVEAASEPNAKATSGEVQLRSPGERRLLTMAQAEEQSPTLSSKDLLSYESPLRFFRAYRFHPKYMKEVRGGLRSKTYSSRVDCNTPLCPSSEERKSCPNGPSCQYQHFSDMLASDSDIIASLGSVDSYNGEQKGRFIEGLRKVLSDLKSDSSRLKDFDSITSAILQYRRQFFGGDETKVLPLEGVAI</sequence>
<feature type="compositionally biased region" description="Polar residues" evidence="2">
    <location>
        <begin position="167"/>
        <end position="192"/>
    </location>
</feature>
<dbReference type="EMBL" id="JAQQWI010000016">
    <property type="protein sequence ID" value="KAK8008844.1"/>
    <property type="molecule type" value="Genomic_DNA"/>
</dbReference>
<feature type="region of interest" description="Disordered" evidence="2">
    <location>
        <begin position="698"/>
        <end position="729"/>
    </location>
</feature>
<organism evidence="4 5">
    <name type="scientific">Apiospora marii</name>
    <dbReference type="NCBI Taxonomy" id="335849"/>
    <lineage>
        <taxon>Eukaryota</taxon>
        <taxon>Fungi</taxon>
        <taxon>Dikarya</taxon>
        <taxon>Ascomycota</taxon>
        <taxon>Pezizomycotina</taxon>
        <taxon>Sordariomycetes</taxon>
        <taxon>Xylariomycetidae</taxon>
        <taxon>Amphisphaeriales</taxon>
        <taxon>Apiosporaceae</taxon>
        <taxon>Apiospora</taxon>
    </lineage>
</organism>
<feature type="compositionally biased region" description="Polar residues" evidence="2">
    <location>
        <begin position="965"/>
        <end position="979"/>
    </location>
</feature>
<reference evidence="4 5" key="1">
    <citation type="submission" date="2023-01" db="EMBL/GenBank/DDBJ databases">
        <title>Analysis of 21 Apiospora genomes using comparative genomics revels a genus with tremendous synthesis potential of carbohydrate active enzymes and secondary metabolites.</title>
        <authorList>
            <person name="Sorensen T."/>
        </authorList>
    </citation>
    <scope>NUCLEOTIDE SEQUENCE [LARGE SCALE GENOMIC DNA]</scope>
    <source>
        <strain evidence="4 5">CBS 20057</strain>
    </source>
</reference>
<feature type="compositionally biased region" description="Basic and acidic residues" evidence="2">
    <location>
        <begin position="498"/>
        <end position="510"/>
    </location>
</feature>
<keyword evidence="5" id="KW-1185">Reference proteome</keyword>
<keyword evidence="1" id="KW-0862">Zinc</keyword>
<feature type="compositionally biased region" description="Basic and acidic residues" evidence="2">
    <location>
        <begin position="422"/>
        <end position="442"/>
    </location>
</feature>
<feature type="region of interest" description="Disordered" evidence="2">
    <location>
        <begin position="117"/>
        <end position="327"/>
    </location>
</feature>
<feature type="compositionally biased region" description="Polar residues" evidence="2">
    <location>
        <begin position="200"/>
        <end position="218"/>
    </location>
</feature>
<name>A0ABR1RE15_9PEZI</name>
<feature type="region of interest" description="Disordered" evidence="2">
    <location>
        <begin position="797"/>
        <end position="1076"/>
    </location>
</feature>
<dbReference type="Proteomes" id="UP001396898">
    <property type="component" value="Unassembled WGS sequence"/>
</dbReference>
<keyword evidence="1" id="KW-0479">Metal-binding</keyword>
<feature type="region of interest" description="Disordered" evidence="2">
    <location>
        <begin position="376"/>
        <end position="484"/>
    </location>
</feature>
<feature type="compositionally biased region" description="Acidic residues" evidence="2">
    <location>
        <begin position="149"/>
        <end position="161"/>
    </location>
</feature>
<protein>
    <recommendedName>
        <fullName evidence="3">C3H1-type domain-containing protein</fullName>
    </recommendedName>
</protein>
<proteinExistence type="predicted"/>
<gene>
    <name evidence="4" type="ORF">PG991_011395</name>
</gene>
<evidence type="ECO:0000256" key="2">
    <source>
        <dbReference type="SAM" id="MobiDB-lite"/>
    </source>
</evidence>
<feature type="compositionally biased region" description="Acidic residues" evidence="2">
    <location>
        <begin position="612"/>
        <end position="625"/>
    </location>
</feature>
<feature type="compositionally biased region" description="Polar residues" evidence="2">
    <location>
        <begin position="384"/>
        <end position="418"/>
    </location>
</feature>
<comment type="caution">
    <text evidence="4">The sequence shown here is derived from an EMBL/GenBank/DDBJ whole genome shotgun (WGS) entry which is preliminary data.</text>
</comment>
<evidence type="ECO:0000256" key="1">
    <source>
        <dbReference type="PROSITE-ProRule" id="PRU00723"/>
    </source>
</evidence>
<accession>A0ABR1RE15</accession>
<feature type="region of interest" description="Disordered" evidence="2">
    <location>
        <begin position="497"/>
        <end position="680"/>
    </location>
</feature>
<feature type="compositionally biased region" description="Polar residues" evidence="2">
    <location>
        <begin position="830"/>
        <end position="844"/>
    </location>
</feature>
<evidence type="ECO:0000313" key="4">
    <source>
        <dbReference type="EMBL" id="KAK8008844.1"/>
    </source>
</evidence>
<feature type="compositionally biased region" description="Polar residues" evidence="2">
    <location>
        <begin position="853"/>
        <end position="872"/>
    </location>
</feature>
<evidence type="ECO:0000313" key="5">
    <source>
        <dbReference type="Proteomes" id="UP001396898"/>
    </source>
</evidence>
<feature type="compositionally biased region" description="Low complexity" evidence="2">
    <location>
        <begin position="275"/>
        <end position="286"/>
    </location>
</feature>
<feature type="compositionally biased region" description="Low complexity" evidence="2">
    <location>
        <begin position="1"/>
        <end position="25"/>
    </location>
</feature>
<feature type="region of interest" description="Disordered" evidence="2">
    <location>
        <begin position="1"/>
        <end position="33"/>
    </location>
</feature>
<keyword evidence="1" id="KW-0863">Zinc-finger</keyword>
<dbReference type="PROSITE" id="PS50103">
    <property type="entry name" value="ZF_C3H1"/>
    <property type="match status" value="1"/>
</dbReference>
<evidence type="ECO:0000259" key="3">
    <source>
        <dbReference type="PROSITE" id="PS50103"/>
    </source>
</evidence>